<dbReference type="RefSeq" id="WP_185138056.1">
    <property type="nucleotide sequence ID" value="NZ_JACJVR010000085.1"/>
</dbReference>
<sequence>MINEKSPVDRAVLNNAVWCGIVCDTHGIPHVSTRDAWGTRGQAPLYYPDIVTLSRDATAEEIHRFAEGRAISSIKDSYANLDLESSGYRVLFEAEWICHEPVPFAEPLSASWRRVATPEVLSRWNAANGTDTIIRPELLGRDDLNLFIRENDGGRSGFIASLGGGAVGVSNVFAADTPDERLWAEITALASMEYPGLPIVGYERGEDLKAALGAGWTSVGPLRVWVRQVEQ</sequence>
<keyword evidence="2" id="KW-1185">Reference proteome</keyword>
<evidence type="ECO:0008006" key="3">
    <source>
        <dbReference type="Google" id="ProtNLM"/>
    </source>
</evidence>
<proteinExistence type="predicted"/>
<protein>
    <recommendedName>
        <fullName evidence="3">GNAT acetyltransferase-like protein</fullName>
    </recommendedName>
</protein>
<evidence type="ECO:0000313" key="1">
    <source>
        <dbReference type="EMBL" id="MBB6694081.1"/>
    </source>
</evidence>
<dbReference type="AlphaFoldDB" id="A0A841U7T6"/>
<dbReference type="EMBL" id="JACJVR010000085">
    <property type="protein sequence ID" value="MBB6694081.1"/>
    <property type="molecule type" value="Genomic_DNA"/>
</dbReference>
<accession>A0A841U7T6</accession>
<evidence type="ECO:0000313" key="2">
    <source>
        <dbReference type="Proteomes" id="UP000553776"/>
    </source>
</evidence>
<comment type="caution">
    <text evidence="1">The sequence shown here is derived from an EMBL/GenBank/DDBJ whole genome shotgun (WGS) entry which is preliminary data.</text>
</comment>
<dbReference type="Proteomes" id="UP000553776">
    <property type="component" value="Unassembled WGS sequence"/>
</dbReference>
<name>A0A841U7T6_9BACL</name>
<organism evidence="1 2">
    <name type="scientific">Cohnella xylanilytica</name>
    <dbReference type="NCBI Taxonomy" id="557555"/>
    <lineage>
        <taxon>Bacteria</taxon>
        <taxon>Bacillati</taxon>
        <taxon>Bacillota</taxon>
        <taxon>Bacilli</taxon>
        <taxon>Bacillales</taxon>
        <taxon>Paenibacillaceae</taxon>
        <taxon>Cohnella</taxon>
    </lineage>
</organism>
<reference evidence="1 2" key="1">
    <citation type="submission" date="2020-08" db="EMBL/GenBank/DDBJ databases">
        <title>Cohnella phylogeny.</title>
        <authorList>
            <person name="Dunlap C."/>
        </authorList>
    </citation>
    <scope>NUCLEOTIDE SEQUENCE [LARGE SCALE GENOMIC DNA]</scope>
    <source>
        <strain evidence="1 2">DSM 25239</strain>
    </source>
</reference>
<gene>
    <name evidence="1" type="ORF">H7B90_22010</name>
</gene>